<protein>
    <recommendedName>
        <fullName evidence="3">GMP synthase (glutamine-hydrolyzing)</fullName>
        <ecNumber evidence="3">6.3.5.2</ecNumber>
    </recommendedName>
</protein>
<evidence type="ECO:0000256" key="9">
    <source>
        <dbReference type="ARBA" id="ARBA00022962"/>
    </source>
</evidence>
<dbReference type="Proteomes" id="UP001228690">
    <property type="component" value="Chromosome"/>
</dbReference>
<evidence type="ECO:0000256" key="2">
    <source>
        <dbReference type="ARBA" id="ARBA00005153"/>
    </source>
</evidence>
<proteinExistence type="predicted"/>
<dbReference type="SUPFAM" id="SSF52402">
    <property type="entry name" value="Adenine nucleotide alpha hydrolases-like"/>
    <property type="match status" value="1"/>
</dbReference>
<dbReference type="InterPro" id="IPR001962">
    <property type="entry name" value="Asn_synthase"/>
</dbReference>
<dbReference type="Gene3D" id="3.40.50.620">
    <property type="entry name" value="HUPs"/>
    <property type="match status" value="1"/>
</dbReference>
<dbReference type="PANTHER" id="PTHR11922:SF2">
    <property type="entry name" value="GMP SYNTHASE [GLUTAMINE-HYDROLYZING]"/>
    <property type="match status" value="1"/>
</dbReference>
<keyword evidence="6 10" id="KW-0332">GMP biosynthesis</keyword>
<dbReference type="Gene3D" id="3.30.300.10">
    <property type="match status" value="1"/>
</dbReference>
<dbReference type="NCBIfam" id="NF000848">
    <property type="entry name" value="PRK00074.1"/>
    <property type="match status" value="1"/>
</dbReference>
<sequence length="580" mass="64225">MKQILVVDFGGQTSHLICRRLRDSGVYAQVISPLTPVFQWFQDCDCDWRDIRGLIFSGSPFSVYAQDAPRPHRQILALAAAVPTLGICYGLHWLTQHLGGQVKALEHKEYGPNPVKVLAPQVLAQETLVPGGAQDHTVSPILAGVPDSFVSWMSHADSLQSLPRYFTLLAESEQGLPAIIRSEGLKIRDSALYSEMAQGLAEAGQILDGKILDEEILDGEWELYGFQFHPEASHCESGSQFLANFALSVCGCDAAWALESWEKSVATEIKEQVADAPVVLLISGGVDSSVVAALLLRYLPAEQIHLLYFDTGLMRLGETAQVVGQLTELGAKYFRQVDAQKEFISALANVSEPEQKRRIIGDLFIQIQEQEICGLFPENTEYFLAQGTLYTDMIESGMGVGKYAAVIKSHHNVSTPLVRKLREQKRLVEPLATLYKDEVRRLGENLGLSREITRRQPFPGPGLAIRILGDVTAEKLDLLRGIDHLYLETLRELGIYGKIWQAFAVLLPVQSVGVTGDSRSYGPVIALRAITSVDGMSAEVYPFRHDQLQKISTRISNRFPEISRVVYDISAKPPATIEWE</sequence>
<dbReference type="InterPro" id="IPR017926">
    <property type="entry name" value="GATASE"/>
</dbReference>
<evidence type="ECO:0000256" key="7">
    <source>
        <dbReference type="ARBA" id="ARBA00022755"/>
    </source>
</evidence>
<evidence type="ECO:0000256" key="4">
    <source>
        <dbReference type="ARBA" id="ARBA00022598"/>
    </source>
</evidence>
<evidence type="ECO:0000259" key="11">
    <source>
        <dbReference type="PROSITE" id="PS51553"/>
    </source>
</evidence>
<keyword evidence="5 10" id="KW-0547">Nucleotide-binding</keyword>
<evidence type="ECO:0000256" key="5">
    <source>
        <dbReference type="ARBA" id="ARBA00022741"/>
    </source>
</evidence>
<dbReference type="CDD" id="cd01997">
    <property type="entry name" value="GMP_synthase_C"/>
    <property type="match status" value="1"/>
</dbReference>
<dbReference type="RefSeq" id="WP_326928527.1">
    <property type="nucleotide sequence ID" value="NZ_CP123443.1"/>
</dbReference>
<comment type="function">
    <text evidence="1">Catalyzes the synthesis of GMP from XMP.</text>
</comment>
<evidence type="ECO:0000313" key="13">
    <source>
        <dbReference type="Proteomes" id="UP001228690"/>
    </source>
</evidence>
<dbReference type="Gene3D" id="3.40.50.880">
    <property type="match status" value="1"/>
</dbReference>
<keyword evidence="8 10" id="KW-0067">ATP-binding</keyword>
<dbReference type="PANTHER" id="PTHR11922">
    <property type="entry name" value="GMP SYNTHASE-RELATED"/>
    <property type="match status" value="1"/>
</dbReference>
<gene>
    <name evidence="12" type="primary">guaA</name>
    <name evidence="12" type="ORF">P0082_05500</name>
</gene>
<evidence type="ECO:0000256" key="1">
    <source>
        <dbReference type="ARBA" id="ARBA00002332"/>
    </source>
</evidence>
<evidence type="ECO:0000256" key="3">
    <source>
        <dbReference type="ARBA" id="ARBA00012746"/>
    </source>
</evidence>
<accession>A0ABY8MKG9</accession>
<dbReference type="InterPro" id="IPR014729">
    <property type="entry name" value="Rossmann-like_a/b/a_fold"/>
</dbReference>
<feature type="domain" description="GMPS ATP-PPase" evidence="11">
    <location>
        <begin position="256"/>
        <end position="455"/>
    </location>
</feature>
<dbReference type="NCBIfam" id="TIGR00884">
    <property type="entry name" value="guaA_Cterm"/>
    <property type="match status" value="1"/>
</dbReference>
<dbReference type="EC" id="6.3.5.2" evidence="3"/>
<dbReference type="InterPro" id="IPR025777">
    <property type="entry name" value="GMPS_ATP_PPase_dom"/>
</dbReference>
<dbReference type="SUPFAM" id="SSF52317">
    <property type="entry name" value="Class I glutamine amidotransferase-like"/>
    <property type="match status" value="1"/>
</dbReference>
<dbReference type="SUPFAM" id="SSF54810">
    <property type="entry name" value="GMP synthetase C-terminal dimerisation domain"/>
    <property type="match status" value="1"/>
</dbReference>
<keyword evidence="7 10" id="KW-0658">Purine biosynthesis</keyword>
<evidence type="ECO:0000256" key="6">
    <source>
        <dbReference type="ARBA" id="ARBA00022749"/>
    </source>
</evidence>
<dbReference type="InterPro" id="IPR001674">
    <property type="entry name" value="GMP_synth_C"/>
</dbReference>
<dbReference type="PROSITE" id="PS51553">
    <property type="entry name" value="GMPS_ATP_PPASE"/>
    <property type="match status" value="1"/>
</dbReference>
<feature type="binding site" evidence="10">
    <location>
        <begin position="283"/>
        <end position="289"/>
    </location>
    <ligand>
        <name>ATP</name>
        <dbReference type="ChEBI" id="CHEBI:30616"/>
    </ligand>
</feature>
<dbReference type="PROSITE" id="PS51273">
    <property type="entry name" value="GATASE_TYPE_1"/>
    <property type="match status" value="1"/>
</dbReference>
<keyword evidence="9" id="KW-0315">Glutamine amidotransferase</keyword>
<evidence type="ECO:0000256" key="10">
    <source>
        <dbReference type="PROSITE-ProRule" id="PRU00886"/>
    </source>
</evidence>
<name>A0ABY8MKG9_9SPIO</name>
<comment type="pathway">
    <text evidence="2">Purine metabolism; GMP biosynthesis; GMP from XMP (L-Gln route): step 1/1.</text>
</comment>
<organism evidence="12 13">
    <name type="scientific">Candidatus Haliotispira prima</name>
    <dbReference type="NCBI Taxonomy" id="3034016"/>
    <lineage>
        <taxon>Bacteria</taxon>
        <taxon>Pseudomonadati</taxon>
        <taxon>Spirochaetota</taxon>
        <taxon>Spirochaetia</taxon>
        <taxon>Spirochaetales</taxon>
        <taxon>Spirochaetaceae</taxon>
        <taxon>Candidatus Haliotispira</taxon>
    </lineage>
</organism>
<dbReference type="Pfam" id="PF00117">
    <property type="entry name" value="GATase"/>
    <property type="match status" value="1"/>
</dbReference>
<evidence type="ECO:0000256" key="8">
    <source>
        <dbReference type="ARBA" id="ARBA00022840"/>
    </source>
</evidence>
<dbReference type="Pfam" id="PF00958">
    <property type="entry name" value="GMP_synt_C"/>
    <property type="match status" value="1"/>
</dbReference>
<reference evidence="12 13" key="1">
    <citation type="submission" date="2023-04" db="EMBL/GenBank/DDBJ databases">
        <title>Spirochaete genome identified in red abalone sample constitutes a novel genus.</title>
        <authorList>
            <person name="Sharma S.P."/>
            <person name="Purcell C.M."/>
            <person name="Hyde J.R."/>
            <person name="Severin A.J."/>
        </authorList>
    </citation>
    <scope>NUCLEOTIDE SEQUENCE [LARGE SCALE GENOMIC DNA]</scope>
    <source>
        <strain evidence="12 13">SP-2023</strain>
    </source>
</reference>
<dbReference type="GO" id="GO:0003922">
    <property type="term" value="F:GMP synthase (glutamine-hydrolyzing) activity"/>
    <property type="evidence" value="ECO:0007669"/>
    <property type="project" value="UniProtKB-EC"/>
</dbReference>
<dbReference type="InterPro" id="IPR029062">
    <property type="entry name" value="Class_I_gatase-like"/>
</dbReference>
<keyword evidence="4 12" id="KW-0436">Ligase</keyword>
<dbReference type="EMBL" id="CP123443">
    <property type="protein sequence ID" value="WGK70316.1"/>
    <property type="molecule type" value="Genomic_DNA"/>
</dbReference>
<keyword evidence="13" id="KW-1185">Reference proteome</keyword>
<evidence type="ECO:0000313" key="12">
    <source>
        <dbReference type="EMBL" id="WGK70316.1"/>
    </source>
</evidence>
<dbReference type="Pfam" id="PF00733">
    <property type="entry name" value="Asn_synthase"/>
    <property type="match status" value="1"/>
</dbReference>